<feature type="compositionally biased region" description="Basic and acidic residues" evidence="1">
    <location>
        <begin position="258"/>
        <end position="268"/>
    </location>
</feature>
<comment type="caution">
    <text evidence="2">The sequence shown here is derived from an EMBL/GenBank/DDBJ whole genome shotgun (WGS) entry which is preliminary data.</text>
</comment>
<feature type="region of interest" description="Disordered" evidence="1">
    <location>
        <begin position="1"/>
        <end position="21"/>
    </location>
</feature>
<dbReference type="AlphaFoldDB" id="A0A9P4UCA6"/>
<evidence type="ECO:0000313" key="2">
    <source>
        <dbReference type="EMBL" id="KAF2445010.1"/>
    </source>
</evidence>
<dbReference type="OrthoDB" id="3783585at2759"/>
<feature type="compositionally biased region" description="Polar residues" evidence="1">
    <location>
        <begin position="191"/>
        <end position="202"/>
    </location>
</feature>
<feature type="compositionally biased region" description="Polar residues" evidence="1">
    <location>
        <begin position="274"/>
        <end position="285"/>
    </location>
</feature>
<gene>
    <name evidence="2" type="ORF">P171DRAFT_431781</name>
</gene>
<reference evidence="2" key="1">
    <citation type="journal article" date="2020" name="Stud. Mycol.">
        <title>101 Dothideomycetes genomes: a test case for predicting lifestyles and emergence of pathogens.</title>
        <authorList>
            <person name="Haridas S."/>
            <person name="Albert R."/>
            <person name="Binder M."/>
            <person name="Bloem J."/>
            <person name="Labutti K."/>
            <person name="Salamov A."/>
            <person name="Andreopoulos B."/>
            <person name="Baker S."/>
            <person name="Barry K."/>
            <person name="Bills G."/>
            <person name="Bluhm B."/>
            <person name="Cannon C."/>
            <person name="Castanera R."/>
            <person name="Culley D."/>
            <person name="Daum C."/>
            <person name="Ezra D."/>
            <person name="Gonzalez J."/>
            <person name="Henrissat B."/>
            <person name="Kuo A."/>
            <person name="Liang C."/>
            <person name="Lipzen A."/>
            <person name="Lutzoni F."/>
            <person name="Magnuson J."/>
            <person name="Mondo S."/>
            <person name="Nolan M."/>
            <person name="Ohm R."/>
            <person name="Pangilinan J."/>
            <person name="Park H.-J."/>
            <person name="Ramirez L."/>
            <person name="Alfaro M."/>
            <person name="Sun H."/>
            <person name="Tritt A."/>
            <person name="Yoshinaga Y."/>
            <person name="Zwiers L.-H."/>
            <person name="Turgeon B."/>
            <person name="Goodwin S."/>
            <person name="Spatafora J."/>
            <person name="Crous P."/>
            <person name="Grigoriev I."/>
        </authorList>
    </citation>
    <scope>NUCLEOTIDE SEQUENCE</scope>
    <source>
        <strain evidence="2">CBS 690.94</strain>
    </source>
</reference>
<dbReference type="EMBL" id="MU001500">
    <property type="protein sequence ID" value="KAF2445010.1"/>
    <property type="molecule type" value="Genomic_DNA"/>
</dbReference>
<dbReference type="Proteomes" id="UP000799764">
    <property type="component" value="Unassembled WGS sequence"/>
</dbReference>
<accession>A0A9P4UCA6</accession>
<evidence type="ECO:0000313" key="3">
    <source>
        <dbReference type="Proteomes" id="UP000799764"/>
    </source>
</evidence>
<sequence>MATGRSSPDNLKCFRAKGPHGHSRSAKVLAKAGIWIGYAAPNKHNLSFRGLPSFKELKDNCKNMTQPFPPMIDGGASNGTRVAICRACGSETSPAIDLLEIQVMKRPLTKVTIMPLHDNGQSGELFCILLPQRNDRSLQGLEVFRPYELGNDGSTFTSNFELLSARNRSWVRTEGEAVEALGIPSEETAGPTLTPSRSVSHQSPERTMAARPMTKTKLRSGRERSATGGFVDRATRTQPSSQGGLQDSFNDSSLQKRKVSDSVHDDTSRHKRQATGTPARTQAPTPISREVSHATPETPSNDDTTVLLVLAEEHAKRVLLVWIVVVDDIEYDFSHTLYECPTFSSFLDLVLTEAADDPQVTEKVDGSIMWRLAYQIPGQLKKAFTLRIDANDQGYERLLHSLAQSSFWDDVPHGKINVELRILA</sequence>
<evidence type="ECO:0000256" key="1">
    <source>
        <dbReference type="SAM" id="MobiDB-lite"/>
    </source>
</evidence>
<protein>
    <submittedName>
        <fullName evidence="2">Uncharacterized protein</fullName>
    </submittedName>
</protein>
<proteinExistence type="predicted"/>
<name>A0A9P4UCA6_9PLEO</name>
<organism evidence="2 3">
    <name type="scientific">Karstenula rhodostoma CBS 690.94</name>
    <dbReference type="NCBI Taxonomy" id="1392251"/>
    <lineage>
        <taxon>Eukaryota</taxon>
        <taxon>Fungi</taxon>
        <taxon>Dikarya</taxon>
        <taxon>Ascomycota</taxon>
        <taxon>Pezizomycotina</taxon>
        <taxon>Dothideomycetes</taxon>
        <taxon>Pleosporomycetidae</taxon>
        <taxon>Pleosporales</taxon>
        <taxon>Massarineae</taxon>
        <taxon>Didymosphaeriaceae</taxon>
        <taxon>Karstenula</taxon>
    </lineage>
</organism>
<feature type="compositionally biased region" description="Polar residues" evidence="1">
    <location>
        <begin position="236"/>
        <end position="253"/>
    </location>
</feature>
<keyword evidence="3" id="KW-1185">Reference proteome</keyword>
<feature type="region of interest" description="Disordered" evidence="1">
    <location>
        <begin position="181"/>
        <end position="301"/>
    </location>
</feature>